<dbReference type="GO" id="GO:0045454">
    <property type="term" value="P:cell redox homeostasis"/>
    <property type="evidence" value="ECO:0007669"/>
    <property type="project" value="TreeGrafter"/>
</dbReference>
<dbReference type="PANTHER" id="PTHR10430">
    <property type="entry name" value="PEROXIREDOXIN"/>
    <property type="match status" value="1"/>
</dbReference>
<dbReference type="AlphaFoldDB" id="A0A9P3HEP2"/>
<dbReference type="InterPro" id="IPR013740">
    <property type="entry name" value="Redoxin"/>
</dbReference>
<dbReference type="GO" id="GO:0034599">
    <property type="term" value="P:cellular response to oxidative stress"/>
    <property type="evidence" value="ECO:0007669"/>
    <property type="project" value="InterPro"/>
</dbReference>
<evidence type="ECO:0000256" key="4">
    <source>
        <dbReference type="ARBA" id="ARBA00023002"/>
    </source>
</evidence>
<dbReference type="GO" id="GO:0008379">
    <property type="term" value="F:thioredoxin peroxidase activity"/>
    <property type="evidence" value="ECO:0007669"/>
    <property type="project" value="InterPro"/>
</dbReference>
<sequence length="79" mass="8164">MDAWGKWVKVGNKVIMAADGNGDFVNATGLVQDLTKIGFGAVRSQRFALVADNLKVTYIGVETAPGVTVSGAKAVLAAL</sequence>
<dbReference type="Proteomes" id="UP000827284">
    <property type="component" value="Unassembled WGS sequence"/>
</dbReference>
<accession>A0A9P3HEP2</accession>
<dbReference type="InterPro" id="IPR037944">
    <property type="entry name" value="PRX5-like"/>
</dbReference>
<name>A0A9P3HEP2_9FUNG</name>
<dbReference type="PANTHER" id="PTHR10430:SF16">
    <property type="entry name" value="PEROXIREDOXIN-5, MITOCHONDRIAL"/>
    <property type="match status" value="1"/>
</dbReference>
<reference evidence="7" key="1">
    <citation type="submission" date="2021-11" db="EMBL/GenBank/DDBJ databases">
        <authorList>
            <person name="Herlambang A."/>
            <person name="Guo Y."/>
            <person name="Takashima Y."/>
            <person name="Nishizawa T."/>
        </authorList>
    </citation>
    <scope>NUCLEOTIDE SEQUENCE</scope>
    <source>
        <strain evidence="7">E1425</strain>
    </source>
</reference>
<evidence type="ECO:0000256" key="3">
    <source>
        <dbReference type="ARBA" id="ARBA00022862"/>
    </source>
</evidence>
<proteinExistence type="inferred from homology"/>
<dbReference type="SUPFAM" id="SSF52833">
    <property type="entry name" value="Thioredoxin-like"/>
    <property type="match status" value="1"/>
</dbReference>
<organism evidence="7 8">
    <name type="scientific">Entomortierella parvispora</name>
    <dbReference type="NCBI Taxonomy" id="205924"/>
    <lineage>
        <taxon>Eukaryota</taxon>
        <taxon>Fungi</taxon>
        <taxon>Fungi incertae sedis</taxon>
        <taxon>Mucoromycota</taxon>
        <taxon>Mortierellomycotina</taxon>
        <taxon>Mortierellomycetes</taxon>
        <taxon>Mortierellales</taxon>
        <taxon>Mortierellaceae</taxon>
        <taxon>Entomortierella</taxon>
    </lineage>
</organism>
<dbReference type="OrthoDB" id="195498at2759"/>
<dbReference type="Gene3D" id="3.40.30.10">
    <property type="entry name" value="Glutaredoxin"/>
    <property type="match status" value="1"/>
</dbReference>
<gene>
    <name evidence="7" type="ORF">EMPS_07642</name>
</gene>
<evidence type="ECO:0000313" key="8">
    <source>
        <dbReference type="Proteomes" id="UP000827284"/>
    </source>
</evidence>
<keyword evidence="3" id="KW-0049">Antioxidant</keyword>
<evidence type="ECO:0000256" key="1">
    <source>
        <dbReference type="ARBA" id="ARBA00010505"/>
    </source>
</evidence>
<dbReference type="Pfam" id="PF08534">
    <property type="entry name" value="Redoxin"/>
    <property type="match status" value="1"/>
</dbReference>
<feature type="domain" description="Redoxin" evidence="6">
    <location>
        <begin position="1"/>
        <end position="76"/>
    </location>
</feature>
<dbReference type="GO" id="GO:0005777">
    <property type="term" value="C:peroxisome"/>
    <property type="evidence" value="ECO:0007669"/>
    <property type="project" value="TreeGrafter"/>
</dbReference>
<reference evidence="7" key="2">
    <citation type="journal article" date="2022" name="Microbiol. Resour. Announc.">
        <title>Whole-Genome Sequence of Entomortierella parvispora E1425, a Mucoromycotan Fungus Associated with Burkholderiaceae-Related Endosymbiotic Bacteria.</title>
        <authorList>
            <person name="Herlambang A."/>
            <person name="Guo Y."/>
            <person name="Takashima Y."/>
            <person name="Narisawa K."/>
            <person name="Ohta H."/>
            <person name="Nishizawa T."/>
        </authorList>
    </citation>
    <scope>NUCLEOTIDE SEQUENCE</scope>
    <source>
        <strain evidence="7">E1425</strain>
    </source>
</reference>
<evidence type="ECO:0000256" key="5">
    <source>
        <dbReference type="ARBA" id="ARBA00023284"/>
    </source>
</evidence>
<evidence type="ECO:0000313" key="7">
    <source>
        <dbReference type="EMBL" id="GJJ75284.1"/>
    </source>
</evidence>
<keyword evidence="4" id="KW-0560">Oxidoreductase</keyword>
<comment type="caution">
    <text evidence="7">The sequence shown here is derived from an EMBL/GenBank/DDBJ whole genome shotgun (WGS) entry which is preliminary data.</text>
</comment>
<dbReference type="EMBL" id="BQFW01000010">
    <property type="protein sequence ID" value="GJJ75284.1"/>
    <property type="molecule type" value="Genomic_DNA"/>
</dbReference>
<dbReference type="InterPro" id="IPR036249">
    <property type="entry name" value="Thioredoxin-like_sf"/>
</dbReference>
<evidence type="ECO:0000256" key="2">
    <source>
        <dbReference type="ARBA" id="ARBA00022559"/>
    </source>
</evidence>
<keyword evidence="5" id="KW-0676">Redox-active center</keyword>
<dbReference type="GO" id="GO:0005739">
    <property type="term" value="C:mitochondrion"/>
    <property type="evidence" value="ECO:0007669"/>
    <property type="project" value="TreeGrafter"/>
</dbReference>
<protein>
    <recommendedName>
        <fullName evidence="6">Redoxin domain-containing protein</fullName>
    </recommendedName>
</protein>
<dbReference type="GO" id="GO:0042744">
    <property type="term" value="P:hydrogen peroxide catabolic process"/>
    <property type="evidence" value="ECO:0007669"/>
    <property type="project" value="TreeGrafter"/>
</dbReference>
<keyword evidence="2" id="KW-0575">Peroxidase</keyword>
<evidence type="ECO:0000259" key="6">
    <source>
        <dbReference type="Pfam" id="PF08534"/>
    </source>
</evidence>
<keyword evidence="8" id="KW-1185">Reference proteome</keyword>
<comment type="similarity">
    <text evidence="1">Belongs to the peroxiredoxin family. Prx5 subfamily.</text>
</comment>